<dbReference type="CDD" id="cd00082">
    <property type="entry name" value="HisKA"/>
    <property type="match status" value="1"/>
</dbReference>
<dbReference type="Pfam" id="PF00672">
    <property type="entry name" value="HAMP"/>
    <property type="match status" value="1"/>
</dbReference>
<comment type="catalytic activity">
    <reaction evidence="1">
        <text>ATP + protein L-histidine = ADP + protein N-phospho-L-histidine.</text>
        <dbReference type="EC" id="2.7.13.3"/>
    </reaction>
</comment>
<dbReference type="SMART" id="SM00387">
    <property type="entry name" value="HATPase_c"/>
    <property type="match status" value="1"/>
</dbReference>
<dbReference type="SMART" id="SM00388">
    <property type="entry name" value="HisKA"/>
    <property type="match status" value="1"/>
</dbReference>
<keyword evidence="11" id="KW-0472">Membrane</keyword>
<dbReference type="SUPFAM" id="SSF55874">
    <property type="entry name" value="ATPase domain of HSP90 chaperone/DNA topoisomerase II/histidine kinase"/>
    <property type="match status" value="1"/>
</dbReference>
<dbReference type="Gene3D" id="3.30.565.10">
    <property type="entry name" value="Histidine kinase-like ATPase, C-terminal domain"/>
    <property type="match status" value="1"/>
</dbReference>
<dbReference type="PROSITE" id="PS50109">
    <property type="entry name" value="HIS_KIN"/>
    <property type="match status" value="1"/>
</dbReference>
<dbReference type="PROSITE" id="PS50885">
    <property type="entry name" value="HAMP"/>
    <property type="match status" value="1"/>
</dbReference>
<keyword evidence="7 14" id="KW-0418">Kinase</keyword>
<dbReference type="GO" id="GO:0016301">
    <property type="term" value="F:kinase activity"/>
    <property type="evidence" value="ECO:0007669"/>
    <property type="project" value="UniProtKB-KW"/>
</dbReference>
<dbReference type="InterPro" id="IPR036097">
    <property type="entry name" value="HisK_dim/P_sf"/>
</dbReference>
<keyword evidence="8 11" id="KW-1133">Transmembrane helix</keyword>
<organism evidence="14 15">
    <name type="scientific">Raoultibacter timonensis</name>
    <dbReference type="NCBI Taxonomy" id="1907662"/>
    <lineage>
        <taxon>Bacteria</taxon>
        <taxon>Bacillati</taxon>
        <taxon>Actinomycetota</taxon>
        <taxon>Coriobacteriia</taxon>
        <taxon>Eggerthellales</taxon>
        <taxon>Eggerthellaceae</taxon>
        <taxon>Raoultibacter</taxon>
    </lineage>
</organism>
<feature type="domain" description="Histidine kinase" evidence="12">
    <location>
        <begin position="333"/>
        <end position="553"/>
    </location>
</feature>
<keyword evidence="4" id="KW-0597">Phosphoprotein</keyword>
<evidence type="ECO:0000256" key="2">
    <source>
        <dbReference type="ARBA" id="ARBA00004236"/>
    </source>
</evidence>
<evidence type="ECO:0000256" key="5">
    <source>
        <dbReference type="ARBA" id="ARBA00022679"/>
    </source>
</evidence>
<comment type="subcellular location">
    <subcellularLocation>
        <location evidence="2">Cell membrane</location>
    </subcellularLocation>
</comment>
<dbReference type="InterPro" id="IPR003660">
    <property type="entry name" value="HAMP_dom"/>
</dbReference>
<dbReference type="EMBL" id="AP025564">
    <property type="protein sequence ID" value="BDE94997.1"/>
    <property type="molecule type" value="Genomic_DNA"/>
</dbReference>
<dbReference type="PANTHER" id="PTHR43047:SF72">
    <property type="entry name" value="OSMOSENSING HISTIDINE PROTEIN KINASE SLN1"/>
    <property type="match status" value="1"/>
</dbReference>
<evidence type="ECO:0000256" key="11">
    <source>
        <dbReference type="SAM" id="Phobius"/>
    </source>
</evidence>
<dbReference type="PANTHER" id="PTHR43047">
    <property type="entry name" value="TWO-COMPONENT HISTIDINE PROTEIN KINASE"/>
    <property type="match status" value="1"/>
</dbReference>
<dbReference type="Pfam" id="PF02518">
    <property type="entry name" value="HATPase_c"/>
    <property type="match status" value="1"/>
</dbReference>
<protein>
    <recommendedName>
        <fullName evidence="3">histidine kinase</fullName>
        <ecNumber evidence="3">2.7.13.3</ecNumber>
    </recommendedName>
</protein>
<evidence type="ECO:0000256" key="9">
    <source>
        <dbReference type="ARBA" id="ARBA00023012"/>
    </source>
</evidence>
<dbReference type="InterPro" id="IPR003661">
    <property type="entry name" value="HisK_dim/P_dom"/>
</dbReference>
<name>A0ABN6MAF3_9ACTN</name>
<keyword evidence="9" id="KW-0902">Two-component regulatory system</keyword>
<evidence type="ECO:0000259" key="12">
    <source>
        <dbReference type="PROSITE" id="PS50109"/>
    </source>
</evidence>
<dbReference type="InterPro" id="IPR036890">
    <property type="entry name" value="HATPase_C_sf"/>
</dbReference>
<evidence type="ECO:0000313" key="15">
    <source>
        <dbReference type="Proteomes" id="UP001320544"/>
    </source>
</evidence>
<dbReference type="CDD" id="cd16922">
    <property type="entry name" value="HATPase_EvgS-ArcB-TorS-like"/>
    <property type="match status" value="1"/>
</dbReference>
<dbReference type="Gene3D" id="1.10.287.130">
    <property type="match status" value="1"/>
</dbReference>
<dbReference type="SUPFAM" id="SSF158472">
    <property type="entry name" value="HAMP domain-like"/>
    <property type="match status" value="1"/>
</dbReference>
<dbReference type="CDD" id="cd06225">
    <property type="entry name" value="HAMP"/>
    <property type="match status" value="1"/>
</dbReference>
<dbReference type="InterPro" id="IPR004358">
    <property type="entry name" value="Sig_transdc_His_kin-like_C"/>
</dbReference>
<evidence type="ECO:0000256" key="1">
    <source>
        <dbReference type="ARBA" id="ARBA00000085"/>
    </source>
</evidence>
<feature type="transmembrane region" description="Helical" evidence="11">
    <location>
        <begin position="213"/>
        <end position="231"/>
    </location>
</feature>
<evidence type="ECO:0000256" key="8">
    <source>
        <dbReference type="ARBA" id="ARBA00022989"/>
    </source>
</evidence>
<dbReference type="SMART" id="SM00304">
    <property type="entry name" value="HAMP"/>
    <property type="match status" value="1"/>
</dbReference>
<keyword evidence="5" id="KW-0808">Transferase</keyword>
<evidence type="ECO:0000256" key="4">
    <source>
        <dbReference type="ARBA" id="ARBA00022553"/>
    </source>
</evidence>
<feature type="coiled-coil region" evidence="10">
    <location>
        <begin position="285"/>
        <end position="326"/>
    </location>
</feature>
<dbReference type="InterPro" id="IPR003594">
    <property type="entry name" value="HATPase_dom"/>
</dbReference>
<sequence length="558" mass="63086">MHAILAKKMKLRGKTTIILIVLLVVAVALNVVWSDYTQREQAEAEMLEKARILTYEMDAVWEFMDMNQARIDTDSDGTYNFKGLYCAIAGKSIAKILERDTNYIIQYTNLEPRKKASMSDEYESDAIRMFKEGTANEKYGIETYEDQEVFRYVSPIYLKESCLDCHGDPKGELDATGYPKEGMEVGDLIGVTSIIMPIDIYMSGIQDNVTRQIGYFSFIVIMVILILYFAITRMITHPLTEVESAVDQIEGGNFEVDLDGIKGNGEIKDLAIKFDSMAKQLRTLYNNLEGQVEMRTAQLESANEMLEEQRSQLAQVNEELQAENQYKSDFLAIMSHELRTPLTSIIAFTEIWQNANTERSEDETAAVKEVKENGQLLLQMVNNILEMARVEAGRTDLIMEPFDMMDLIGLVERSIGFLADQRHIALTTLVHPDVPIITADWEKIRRIVENLTSNAIKFTRKGGSVHIEVSYDERNERLAIAVTDTGIGIKEEDLPLIFERFTQSDKSSYRRYGGSGLGLAVVKELVEMHEGSIEVESTYKQGSTFTVFIPTGNKGEEG</sequence>
<feature type="domain" description="HAMP" evidence="13">
    <location>
        <begin position="233"/>
        <end position="286"/>
    </location>
</feature>
<dbReference type="SUPFAM" id="SSF47384">
    <property type="entry name" value="Homodimeric domain of signal transducing histidine kinase"/>
    <property type="match status" value="1"/>
</dbReference>
<accession>A0ABN6MAF3</accession>
<gene>
    <name evidence="14" type="ORF">CE91St30_03300</name>
</gene>
<evidence type="ECO:0000256" key="10">
    <source>
        <dbReference type="SAM" id="Coils"/>
    </source>
</evidence>
<evidence type="ECO:0000256" key="6">
    <source>
        <dbReference type="ARBA" id="ARBA00022692"/>
    </source>
</evidence>
<keyword evidence="15" id="KW-1185">Reference proteome</keyword>
<dbReference type="PRINTS" id="PR00344">
    <property type="entry name" value="BCTRLSENSOR"/>
</dbReference>
<evidence type="ECO:0000313" key="14">
    <source>
        <dbReference type="EMBL" id="BDE94997.1"/>
    </source>
</evidence>
<dbReference type="EC" id="2.7.13.3" evidence="3"/>
<evidence type="ECO:0000259" key="13">
    <source>
        <dbReference type="PROSITE" id="PS50885"/>
    </source>
</evidence>
<dbReference type="Gene3D" id="6.10.340.10">
    <property type="match status" value="1"/>
</dbReference>
<dbReference type="RefSeq" id="WP_102379333.1">
    <property type="nucleotide sequence ID" value="NZ_AP025564.1"/>
</dbReference>
<evidence type="ECO:0000256" key="7">
    <source>
        <dbReference type="ARBA" id="ARBA00022777"/>
    </source>
</evidence>
<reference evidence="14 15" key="1">
    <citation type="submission" date="2022-01" db="EMBL/GenBank/DDBJ databases">
        <title>Novel bile acid biosynthetic pathways are enriched in the microbiome of centenarians.</title>
        <authorList>
            <person name="Sato Y."/>
            <person name="Atarashi K."/>
            <person name="Plichta R.D."/>
            <person name="Arai Y."/>
            <person name="Sasajima S."/>
            <person name="Kearney M.S."/>
            <person name="Suda W."/>
            <person name="Takeshita K."/>
            <person name="Sasaki T."/>
            <person name="Okamoto S."/>
            <person name="Skelly N.A."/>
            <person name="Okamura Y."/>
            <person name="Vlamakis H."/>
            <person name="Li Y."/>
            <person name="Tanoue T."/>
            <person name="Takei H."/>
            <person name="Nittono H."/>
            <person name="Narushima S."/>
            <person name="Irie J."/>
            <person name="Itoh H."/>
            <person name="Moriya K."/>
            <person name="Sugiura Y."/>
            <person name="Suematsu M."/>
            <person name="Moritoki N."/>
            <person name="Shibata S."/>
            <person name="Littman R.D."/>
            <person name="Fischbach A.M."/>
            <person name="Uwamino Y."/>
            <person name="Inoue T."/>
            <person name="Honda A."/>
            <person name="Hattori M."/>
            <person name="Murai T."/>
            <person name="Xavier J.R."/>
            <person name="Hirose N."/>
            <person name="Honda K."/>
        </authorList>
    </citation>
    <scope>NUCLEOTIDE SEQUENCE [LARGE SCALE GENOMIC DNA]</scope>
    <source>
        <strain evidence="14 15">CE91-St30</strain>
    </source>
</reference>
<keyword evidence="6 11" id="KW-0812">Transmembrane</keyword>
<dbReference type="InterPro" id="IPR005467">
    <property type="entry name" value="His_kinase_dom"/>
</dbReference>
<dbReference type="Pfam" id="PF11845">
    <property type="entry name" value="Tll0287-like"/>
    <property type="match status" value="1"/>
</dbReference>
<evidence type="ECO:0000256" key="3">
    <source>
        <dbReference type="ARBA" id="ARBA00012438"/>
    </source>
</evidence>
<dbReference type="Proteomes" id="UP001320544">
    <property type="component" value="Chromosome"/>
</dbReference>
<dbReference type="InterPro" id="IPR021796">
    <property type="entry name" value="Tll0287-like_dom"/>
</dbReference>
<proteinExistence type="predicted"/>
<keyword evidence="10" id="KW-0175">Coiled coil</keyword>
<dbReference type="Pfam" id="PF00512">
    <property type="entry name" value="HisKA"/>
    <property type="match status" value="1"/>
</dbReference>